<dbReference type="GO" id="GO:0050661">
    <property type="term" value="F:NADP binding"/>
    <property type="evidence" value="ECO:0007669"/>
    <property type="project" value="InterPro"/>
</dbReference>
<dbReference type="Pfam" id="PF01370">
    <property type="entry name" value="Epimerase"/>
    <property type="match status" value="1"/>
</dbReference>
<keyword evidence="1" id="KW-0521">NADP</keyword>
<evidence type="ECO:0000313" key="5">
    <source>
        <dbReference type="EMBL" id="GAH63958.1"/>
    </source>
</evidence>
<feature type="non-terminal residue" evidence="5">
    <location>
        <position position="264"/>
    </location>
</feature>
<dbReference type="SUPFAM" id="SSF51735">
    <property type="entry name" value="NAD(P)-binding Rossmann-fold domains"/>
    <property type="match status" value="1"/>
</dbReference>
<feature type="domain" description="NAD-dependent epimerase/dehydratase" evidence="4">
    <location>
        <begin position="4"/>
        <end position="226"/>
    </location>
</feature>
<name>X1J2H8_9ZZZZ</name>
<dbReference type="PANTHER" id="PTHR43103:SF3">
    <property type="entry name" value="ADP-L-GLYCERO-D-MANNO-HEPTOSE-6-EPIMERASE"/>
    <property type="match status" value="1"/>
</dbReference>
<comment type="caution">
    <text evidence="5">The sequence shown here is derived from an EMBL/GenBank/DDBJ whole genome shotgun (WGS) entry which is preliminary data.</text>
</comment>
<proteinExistence type="predicted"/>
<keyword evidence="2" id="KW-0413">Isomerase</keyword>
<gene>
    <name evidence="5" type="ORF">S03H2_48375</name>
</gene>
<accession>X1J2H8</accession>
<dbReference type="InterPro" id="IPR001509">
    <property type="entry name" value="Epimerase_deHydtase"/>
</dbReference>
<sequence length="264" mass="30408">LNKRQITDILIVDELGTDFKWKNLRNLSFADYVEKDDFLDMVIEDKFDSSVKAVFHLGACSDTTEANASYLIKNNYEYSKLLAQWATTDNIRFIYASSAATYGDGSAGFSDDQDKMQNLRPLNMYGYSKHLFDLWAHRTGLLKSIVGLKYFNVFGPNEYHKADMRSFVVKAFEQLNDTGKVRLFKSYKAEYADGEQLRDFLYVKDAVDMTLFFYDNPQINGLFNIGTGKARSWNDLVKAVFAAMGKKPNLEYIEMPESIRDQYQ</sequence>
<dbReference type="InterPro" id="IPR036291">
    <property type="entry name" value="NAD(P)-bd_dom_sf"/>
</dbReference>
<reference evidence="5" key="1">
    <citation type="journal article" date="2014" name="Front. Microbiol.">
        <title>High frequency of phylogenetically diverse reductive dehalogenase-homologous genes in deep subseafloor sedimentary metagenomes.</title>
        <authorList>
            <person name="Kawai M."/>
            <person name="Futagami T."/>
            <person name="Toyoda A."/>
            <person name="Takaki Y."/>
            <person name="Nishi S."/>
            <person name="Hori S."/>
            <person name="Arai W."/>
            <person name="Tsubouchi T."/>
            <person name="Morono Y."/>
            <person name="Uchiyama I."/>
            <person name="Ito T."/>
            <person name="Fujiyama A."/>
            <person name="Inagaki F."/>
            <person name="Takami H."/>
        </authorList>
    </citation>
    <scope>NUCLEOTIDE SEQUENCE</scope>
    <source>
        <strain evidence="5">Expedition CK06-06</strain>
    </source>
</reference>
<dbReference type="GO" id="GO:0005975">
    <property type="term" value="P:carbohydrate metabolic process"/>
    <property type="evidence" value="ECO:0007669"/>
    <property type="project" value="InterPro"/>
</dbReference>
<dbReference type="AlphaFoldDB" id="X1J2H8"/>
<evidence type="ECO:0000256" key="1">
    <source>
        <dbReference type="ARBA" id="ARBA00022857"/>
    </source>
</evidence>
<dbReference type="InterPro" id="IPR011912">
    <property type="entry name" value="Heptose_epim"/>
</dbReference>
<keyword evidence="3" id="KW-0119">Carbohydrate metabolism</keyword>
<dbReference type="NCBIfam" id="TIGR02197">
    <property type="entry name" value="heptose_epim"/>
    <property type="match status" value="1"/>
</dbReference>
<dbReference type="GO" id="GO:0008712">
    <property type="term" value="F:ADP-glyceromanno-heptose 6-epimerase activity"/>
    <property type="evidence" value="ECO:0007669"/>
    <property type="project" value="InterPro"/>
</dbReference>
<organism evidence="5">
    <name type="scientific">marine sediment metagenome</name>
    <dbReference type="NCBI Taxonomy" id="412755"/>
    <lineage>
        <taxon>unclassified sequences</taxon>
        <taxon>metagenomes</taxon>
        <taxon>ecological metagenomes</taxon>
    </lineage>
</organism>
<dbReference type="Gene3D" id="3.40.50.720">
    <property type="entry name" value="NAD(P)-binding Rossmann-like Domain"/>
    <property type="match status" value="1"/>
</dbReference>
<dbReference type="EMBL" id="BARU01030494">
    <property type="protein sequence ID" value="GAH63958.1"/>
    <property type="molecule type" value="Genomic_DNA"/>
</dbReference>
<evidence type="ECO:0000259" key="4">
    <source>
        <dbReference type="Pfam" id="PF01370"/>
    </source>
</evidence>
<evidence type="ECO:0000256" key="2">
    <source>
        <dbReference type="ARBA" id="ARBA00023235"/>
    </source>
</evidence>
<evidence type="ECO:0000256" key="3">
    <source>
        <dbReference type="ARBA" id="ARBA00023277"/>
    </source>
</evidence>
<feature type="non-terminal residue" evidence="5">
    <location>
        <position position="1"/>
    </location>
</feature>
<protein>
    <recommendedName>
        <fullName evidence="4">NAD-dependent epimerase/dehydratase domain-containing protein</fullName>
    </recommendedName>
</protein>
<dbReference type="PANTHER" id="PTHR43103">
    <property type="entry name" value="NUCLEOSIDE-DIPHOSPHATE-SUGAR EPIMERASE"/>
    <property type="match status" value="1"/>
</dbReference>
<dbReference type="Gene3D" id="3.90.25.10">
    <property type="entry name" value="UDP-galactose 4-epimerase, domain 1"/>
    <property type="match status" value="1"/>
</dbReference>